<dbReference type="InterPro" id="IPR000073">
    <property type="entry name" value="AB_hydrolase_1"/>
</dbReference>
<dbReference type="AlphaFoldDB" id="A0A1N7LUV8"/>
<feature type="domain" description="AB hydrolase-1" evidence="2">
    <location>
        <begin position="21"/>
        <end position="266"/>
    </location>
</feature>
<dbReference type="InterPro" id="IPR000639">
    <property type="entry name" value="Epox_hydrolase-like"/>
</dbReference>
<sequence length="296" mass="32437">MTDFIDIDGRTVAYDRAGDGPPLLMLHGFPQMRAMWRPLMPDLAASHTVIAADLRGYGDSWKPEGVEAMSFRAMAGEMRALMSALGFARFHLAGHDRGARVAHRMALDAPDAVASLTLMDIVPTEHLLSTLTHEVARAYYHWFFLAQPAPFPETMIGHEPSAYFERCLLGFGKASLSDFDETLLAEYRRAWRDPAAIRAMCDDYRAAIDVDIVHDRADLDRQVGCPALVLFGADGAMARAMDVPATWAPRLADMRAASVTGGHFFPDQSPDETAAALLAFVRDISVLAPAARPHPS</sequence>
<dbReference type="Gene3D" id="3.40.50.1820">
    <property type="entry name" value="alpha/beta hydrolase"/>
    <property type="match status" value="1"/>
</dbReference>
<evidence type="ECO:0000313" key="3">
    <source>
        <dbReference type="EMBL" id="SIS77562.1"/>
    </source>
</evidence>
<evidence type="ECO:0000259" key="2">
    <source>
        <dbReference type="Pfam" id="PF00561"/>
    </source>
</evidence>
<accession>A0A1N7LUV8</accession>
<reference evidence="4" key="1">
    <citation type="submission" date="2017-01" db="EMBL/GenBank/DDBJ databases">
        <authorList>
            <person name="Varghese N."/>
            <person name="Submissions S."/>
        </authorList>
    </citation>
    <scope>NUCLEOTIDE SEQUENCE [LARGE SCALE GENOMIC DNA]</scope>
    <source>
        <strain evidence="4">DSM 29430</strain>
    </source>
</reference>
<dbReference type="Proteomes" id="UP000186684">
    <property type="component" value="Unassembled WGS sequence"/>
</dbReference>
<gene>
    <name evidence="3" type="ORF">SAMN05421759_103176</name>
</gene>
<dbReference type="PANTHER" id="PTHR43329">
    <property type="entry name" value="EPOXIDE HYDROLASE"/>
    <property type="match status" value="1"/>
</dbReference>
<proteinExistence type="predicted"/>
<dbReference type="InterPro" id="IPR029058">
    <property type="entry name" value="AB_hydrolase_fold"/>
</dbReference>
<dbReference type="EMBL" id="FTOQ01000003">
    <property type="protein sequence ID" value="SIS77562.1"/>
    <property type="molecule type" value="Genomic_DNA"/>
</dbReference>
<name>A0A1N7LUV8_9RHOB</name>
<keyword evidence="1" id="KW-0378">Hydrolase</keyword>
<dbReference type="PRINTS" id="PR00412">
    <property type="entry name" value="EPOXHYDRLASE"/>
</dbReference>
<evidence type="ECO:0000313" key="4">
    <source>
        <dbReference type="Proteomes" id="UP000186684"/>
    </source>
</evidence>
<dbReference type="GO" id="GO:0016787">
    <property type="term" value="F:hydrolase activity"/>
    <property type="evidence" value="ECO:0007669"/>
    <property type="project" value="UniProtKB-KW"/>
</dbReference>
<dbReference type="SUPFAM" id="SSF53474">
    <property type="entry name" value="alpha/beta-Hydrolases"/>
    <property type="match status" value="1"/>
</dbReference>
<protein>
    <submittedName>
        <fullName evidence="3">Haloacetate dehalogenase</fullName>
    </submittedName>
</protein>
<dbReference type="STRING" id="633194.SAMN05421759_103176"/>
<dbReference type="Pfam" id="PF00561">
    <property type="entry name" value="Abhydrolase_1"/>
    <property type="match status" value="1"/>
</dbReference>
<evidence type="ECO:0000256" key="1">
    <source>
        <dbReference type="ARBA" id="ARBA00022801"/>
    </source>
</evidence>
<keyword evidence="4" id="KW-1185">Reference proteome</keyword>
<organism evidence="3 4">
    <name type="scientific">Roseivivax lentus</name>
    <dbReference type="NCBI Taxonomy" id="633194"/>
    <lineage>
        <taxon>Bacteria</taxon>
        <taxon>Pseudomonadati</taxon>
        <taxon>Pseudomonadota</taxon>
        <taxon>Alphaproteobacteria</taxon>
        <taxon>Rhodobacterales</taxon>
        <taxon>Roseobacteraceae</taxon>
        <taxon>Roseivivax</taxon>
    </lineage>
</organism>